<name>U6RDN9_9BACT</name>
<keyword evidence="2" id="KW-1185">Reference proteome</keyword>
<evidence type="ECO:0008006" key="3">
    <source>
        <dbReference type="Google" id="ProtNLM"/>
    </source>
</evidence>
<dbReference type="AlphaFoldDB" id="U6RDN9"/>
<sequence length="207" mass="24913">MFFLCRLWIWCKRFRHRCGYGVHSPSDFFLITSIIYERSPYYAYRILKKRGFSNYLPHYRRKVNRLLFRLVNYFRPKSLIEVGIGNGASISYMRAACRTMDSVTLKGRDRDKTLLQLTKKLEELKSVDCLHIAHTPFFQEVFEEALPYVQPDSWFIIGGIYESQEKRKWWKEVVADERVGITFDLYDIGLVFFNKNRYKQHYIVNFL</sequence>
<dbReference type="STRING" id="1121098.HMPREF1534_02671"/>
<dbReference type="RefSeq" id="WP_005941983.1">
    <property type="nucleotide sequence ID" value="NZ_KB890322.1"/>
</dbReference>
<accession>U6RDN9</accession>
<dbReference type="Proteomes" id="UP000017831">
    <property type="component" value="Unassembled WGS sequence"/>
</dbReference>
<comment type="caution">
    <text evidence="1">The sequence shown here is derived from an EMBL/GenBank/DDBJ whole genome shotgun (WGS) entry which is preliminary data.</text>
</comment>
<evidence type="ECO:0000313" key="2">
    <source>
        <dbReference type="Proteomes" id="UP000017831"/>
    </source>
</evidence>
<reference evidence="1 2" key="1">
    <citation type="submission" date="2013-04" db="EMBL/GenBank/DDBJ databases">
        <title>The Genome Sequence of Bacteroides massiliensis DSM 17679.</title>
        <authorList>
            <consortium name="The Broad Institute Genomics Platform"/>
            <person name="Earl A."/>
            <person name="Ward D."/>
            <person name="Feldgarden M."/>
            <person name="Gevers D."/>
            <person name="Martens E."/>
            <person name="Fenner L."/>
            <person name="Roux V."/>
            <person name="Mallet M.N."/>
            <person name="Raoult D."/>
            <person name="Walker B."/>
            <person name="Young S."/>
            <person name="Zeng Q."/>
            <person name="Gargeya S."/>
            <person name="Fitzgerald M."/>
            <person name="Haas B."/>
            <person name="Abouelleil A."/>
            <person name="Allen A.W."/>
            <person name="Alvarado L."/>
            <person name="Arachchi H.M."/>
            <person name="Berlin A.M."/>
            <person name="Chapman S.B."/>
            <person name="Gainer-Dewar J."/>
            <person name="Goldberg J."/>
            <person name="Griggs A."/>
            <person name="Gujja S."/>
            <person name="Hansen M."/>
            <person name="Howarth C."/>
            <person name="Imamovic A."/>
            <person name="Ireland A."/>
            <person name="Larimer J."/>
            <person name="McCowan C."/>
            <person name="Murphy C."/>
            <person name="Pearson M."/>
            <person name="Poon T.W."/>
            <person name="Priest M."/>
            <person name="Roberts A."/>
            <person name="Saif S."/>
            <person name="Shea T."/>
            <person name="Sisk P."/>
            <person name="Sykes S."/>
            <person name="Wortman J."/>
            <person name="Nusbaum C."/>
            <person name="Birren B."/>
        </authorList>
    </citation>
    <scope>NUCLEOTIDE SEQUENCE [LARGE SCALE GENOMIC DNA]</scope>
    <source>
        <strain evidence="2">B84634 / Timone 84634 / DSM 17679 / JCM 13223</strain>
    </source>
</reference>
<dbReference type="GeneID" id="60061422"/>
<dbReference type="EMBL" id="AQHY01000028">
    <property type="protein sequence ID" value="EOA54192.1"/>
    <property type="molecule type" value="Genomic_DNA"/>
</dbReference>
<protein>
    <recommendedName>
        <fullName evidence="3">Methyltransferase domain-containing protein</fullName>
    </recommendedName>
</protein>
<organism evidence="1 2">
    <name type="scientific">Phocaeicola massiliensis B84634 = Timone 84634 = DSM 17679 = JCM 13223</name>
    <dbReference type="NCBI Taxonomy" id="1121098"/>
    <lineage>
        <taxon>Bacteria</taxon>
        <taxon>Pseudomonadati</taxon>
        <taxon>Bacteroidota</taxon>
        <taxon>Bacteroidia</taxon>
        <taxon>Bacteroidales</taxon>
        <taxon>Bacteroidaceae</taxon>
        <taxon>Phocaeicola</taxon>
    </lineage>
</organism>
<dbReference type="PATRIC" id="fig|1121098.3.peg.2703"/>
<gene>
    <name evidence="1" type="ORF">HMPREF1534_02671</name>
</gene>
<dbReference type="eggNOG" id="COG4122">
    <property type="taxonomic scope" value="Bacteria"/>
</dbReference>
<proteinExistence type="predicted"/>
<dbReference type="HOGENOM" id="CLU_083598_1_0_10"/>
<dbReference type="OrthoDB" id="5464618at2"/>
<dbReference type="SUPFAM" id="SSF53335">
    <property type="entry name" value="S-adenosyl-L-methionine-dependent methyltransferases"/>
    <property type="match status" value="1"/>
</dbReference>
<dbReference type="InterPro" id="IPR029063">
    <property type="entry name" value="SAM-dependent_MTases_sf"/>
</dbReference>
<evidence type="ECO:0000313" key="1">
    <source>
        <dbReference type="EMBL" id="EOA54192.1"/>
    </source>
</evidence>